<proteinExistence type="predicted"/>
<dbReference type="PROSITE" id="PS50089">
    <property type="entry name" value="ZF_RING_2"/>
    <property type="match status" value="1"/>
</dbReference>
<organism evidence="5">
    <name type="scientific">Capitella teleta</name>
    <name type="common">Polychaete worm</name>
    <dbReference type="NCBI Taxonomy" id="283909"/>
    <lineage>
        <taxon>Eukaryota</taxon>
        <taxon>Metazoa</taxon>
        <taxon>Spiralia</taxon>
        <taxon>Lophotrochozoa</taxon>
        <taxon>Annelida</taxon>
        <taxon>Polychaeta</taxon>
        <taxon>Sedentaria</taxon>
        <taxon>Scolecida</taxon>
        <taxon>Capitellidae</taxon>
        <taxon>Capitella</taxon>
    </lineage>
</organism>
<dbReference type="OrthoDB" id="10251804at2759"/>
<evidence type="ECO:0000259" key="4">
    <source>
        <dbReference type="PROSITE" id="PS50089"/>
    </source>
</evidence>
<feature type="domain" description="RING-type" evidence="4">
    <location>
        <begin position="16"/>
        <end position="51"/>
    </location>
</feature>
<dbReference type="GO" id="GO:0008270">
    <property type="term" value="F:zinc ion binding"/>
    <property type="evidence" value="ECO:0007669"/>
    <property type="project" value="UniProtKB-KW"/>
</dbReference>
<dbReference type="OMA" id="EVNTAFC"/>
<evidence type="ECO:0000313" key="6">
    <source>
        <dbReference type="EnsemblMetazoa" id="CapteP30490"/>
    </source>
</evidence>
<evidence type="ECO:0000313" key="7">
    <source>
        <dbReference type="Proteomes" id="UP000014760"/>
    </source>
</evidence>
<keyword evidence="2" id="KW-0862">Zinc</keyword>
<dbReference type="SMART" id="SM00184">
    <property type="entry name" value="RING"/>
    <property type="match status" value="1"/>
</dbReference>
<reference evidence="5 7" key="2">
    <citation type="journal article" date="2013" name="Nature">
        <title>Insights into bilaterian evolution from three spiralian genomes.</title>
        <authorList>
            <person name="Simakov O."/>
            <person name="Marletaz F."/>
            <person name="Cho S.J."/>
            <person name="Edsinger-Gonzales E."/>
            <person name="Havlak P."/>
            <person name="Hellsten U."/>
            <person name="Kuo D.H."/>
            <person name="Larsson T."/>
            <person name="Lv J."/>
            <person name="Arendt D."/>
            <person name="Savage R."/>
            <person name="Osoegawa K."/>
            <person name="de Jong P."/>
            <person name="Grimwood J."/>
            <person name="Chapman J.A."/>
            <person name="Shapiro H."/>
            <person name="Aerts A."/>
            <person name="Otillar R.P."/>
            <person name="Terry A.Y."/>
            <person name="Boore J.L."/>
            <person name="Grigoriev I.V."/>
            <person name="Lindberg D.R."/>
            <person name="Seaver E.C."/>
            <person name="Weisblat D.A."/>
            <person name="Putnam N.H."/>
            <person name="Rokhsar D.S."/>
        </authorList>
    </citation>
    <scope>NUCLEOTIDE SEQUENCE</scope>
    <source>
        <strain evidence="5 7">I ESC-2004</strain>
    </source>
</reference>
<dbReference type="AlphaFoldDB" id="R7U1B1"/>
<sequence length="54" mass="5987">IDIKRENEAMKESNTCKVCFDAEVNCVFLPCGHLVCCMSCAEQVSNCPLCRTSI</sequence>
<dbReference type="Gene3D" id="3.30.40.10">
    <property type="entry name" value="Zinc/RING finger domain, C3HC4 (zinc finger)"/>
    <property type="match status" value="1"/>
</dbReference>
<dbReference type="PANTHER" id="PTHR14879">
    <property type="entry name" value="CASPASE REGULATOR, RING FINGER DOMAIN-CONTAINING"/>
    <property type="match status" value="1"/>
</dbReference>
<keyword evidence="1 3" id="KW-0863">Zinc-finger</keyword>
<keyword evidence="7" id="KW-1185">Reference proteome</keyword>
<reference evidence="6" key="3">
    <citation type="submission" date="2015-06" db="UniProtKB">
        <authorList>
            <consortium name="EnsemblMetazoa"/>
        </authorList>
    </citation>
    <scope>IDENTIFICATION</scope>
</reference>
<evidence type="ECO:0000256" key="3">
    <source>
        <dbReference type="PROSITE-ProRule" id="PRU00175"/>
    </source>
</evidence>
<dbReference type="Pfam" id="PF13920">
    <property type="entry name" value="zf-C3HC4_3"/>
    <property type="match status" value="1"/>
</dbReference>
<dbReference type="HOGENOM" id="CLU_170671_1_0_1"/>
<dbReference type="EMBL" id="KB306507">
    <property type="protein sequence ID" value="ELT99769.1"/>
    <property type="molecule type" value="Genomic_DNA"/>
</dbReference>
<accession>R7U1B1</accession>
<dbReference type="InterPro" id="IPR001841">
    <property type="entry name" value="Znf_RING"/>
</dbReference>
<name>R7U1B1_CAPTE</name>
<protein>
    <recommendedName>
        <fullName evidence="4">RING-type domain-containing protein</fullName>
    </recommendedName>
</protein>
<reference evidence="7" key="1">
    <citation type="submission" date="2012-12" db="EMBL/GenBank/DDBJ databases">
        <authorList>
            <person name="Hellsten U."/>
            <person name="Grimwood J."/>
            <person name="Chapman J.A."/>
            <person name="Shapiro H."/>
            <person name="Aerts A."/>
            <person name="Otillar R.P."/>
            <person name="Terry A.Y."/>
            <person name="Boore J.L."/>
            <person name="Simakov O."/>
            <person name="Marletaz F."/>
            <person name="Cho S.-J."/>
            <person name="Edsinger-Gonzales E."/>
            <person name="Havlak P."/>
            <person name="Kuo D.-H."/>
            <person name="Larsson T."/>
            <person name="Lv J."/>
            <person name="Arendt D."/>
            <person name="Savage R."/>
            <person name="Osoegawa K."/>
            <person name="de Jong P."/>
            <person name="Lindberg D.R."/>
            <person name="Seaver E.C."/>
            <person name="Weisblat D.A."/>
            <person name="Putnam N.H."/>
            <person name="Grigoriev I.V."/>
            <person name="Rokhsar D.S."/>
        </authorList>
    </citation>
    <scope>NUCLEOTIDE SEQUENCE</scope>
    <source>
        <strain evidence="7">I ESC-2004</strain>
    </source>
</reference>
<feature type="non-terminal residue" evidence="5">
    <location>
        <position position="54"/>
    </location>
</feature>
<dbReference type="PANTHER" id="PTHR14879:SF5">
    <property type="entry name" value="RING-TYPE DOMAIN-CONTAINING PROTEIN"/>
    <property type="match status" value="1"/>
</dbReference>
<dbReference type="EnsemblMetazoa" id="CapteT30490">
    <property type="protein sequence ID" value="CapteP30490"/>
    <property type="gene ID" value="CapteG30490"/>
</dbReference>
<dbReference type="EMBL" id="AMQN01009884">
    <property type="status" value="NOT_ANNOTATED_CDS"/>
    <property type="molecule type" value="Genomic_DNA"/>
</dbReference>
<dbReference type="InterPro" id="IPR051728">
    <property type="entry name" value="RING-FYVE_E3_ubiquitin-ligase"/>
</dbReference>
<evidence type="ECO:0000256" key="2">
    <source>
        <dbReference type="ARBA" id="ARBA00022833"/>
    </source>
</evidence>
<dbReference type="Proteomes" id="UP000014760">
    <property type="component" value="Unassembled WGS sequence"/>
</dbReference>
<evidence type="ECO:0000256" key="1">
    <source>
        <dbReference type="ARBA" id="ARBA00022771"/>
    </source>
</evidence>
<dbReference type="STRING" id="283909.R7U1B1"/>
<dbReference type="InterPro" id="IPR013083">
    <property type="entry name" value="Znf_RING/FYVE/PHD"/>
</dbReference>
<keyword evidence="1 3" id="KW-0479">Metal-binding</keyword>
<evidence type="ECO:0000313" key="5">
    <source>
        <dbReference type="EMBL" id="ELT99769.1"/>
    </source>
</evidence>
<feature type="non-terminal residue" evidence="5">
    <location>
        <position position="1"/>
    </location>
</feature>
<gene>
    <name evidence="5" type="ORF">CAPTEDRAFT_30490</name>
</gene>
<dbReference type="SUPFAM" id="SSF57850">
    <property type="entry name" value="RING/U-box"/>
    <property type="match status" value="1"/>
</dbReference>